<reference evidence="21 22" key="1">
    <citation type="submission" date="2013-04" db="EMBL/GenBank/DDBJ databases">
        <title>Hyphomonas hirschiana VP5 Genome Sequencing.</title>
        <authorList>
            <person name="Lai Q."/>
            <person name="Shao Z."/>
        </authorList>
    </citation>
    <scope>NUCLEOTIDE SEQUENCE [LARGE SCALE GENOMIC DNA]</scope>
    <source>
        <strain evidence="21 22">VP5</strain>
    </source>
</reference>
<feature type="binding site" evidence="14">
    <location>
        <position position="139"/>
    </location>
    <ligand>
        <name>sn-glycerol 3-phosphate</name>
        <dbReference type="ChEBI" id="CHEBI:57597"/>
    </ligand>
</feature>
<evidence type="ECO:0000256" key="13">
    <source>
        <dbReference type="ARBA" id="ARBA00080511"/>
    </source>
</evidence>
<dbReference type="PANTHER" id="PTHR11728">
    <property type="entry name" value="GLYCEROL-3-PHOSPHATE DEHYDROGENASE"/>
    <property type="match status" value="1"/>
</dbReference>
<dbReference type="GO" id="GO:0046168">
    <property type="term" value="P:glycerol-3-phosphate catabolic process"/>
    <property type="evidence" value="ECO:0007669"/>
    <property type="project" value="InterPro"/>
</dbReference>
<keyword evidence="3 14" id="KW-0547">Nucleotide-binding</keyword>
<feature type="binding site" evidence="14">
    <location>
        <position position="282"/>
    </location>
    <ligand>
        <name>NADPH</name>
        <dbReference type="ChEBI" id="CHEBI:57783"/>
    </ligand>
</feature>
<dbReference type="RefSeq" id="WP_011646006.1">
    <property type="nucleotide sequence ID" value="NZ_ARYI01000001.1"/>
</dbReference>
<name>A0A059FZP0_9PROT</name>
<feature type="binding site" evidence="14">
    <location>
        <position position="245"/>
    </location>
    <ligand>
        <name>sn-glycerol 3-phosphate</name>
        <dbReference type="ChEBI" id="CHEBI:57597"/>
    </ligand>
</feature>
<proteinExistence type="inferred from homology"/>
<feature type="active site" description="Proton acceptor" evidence="14 15">
    <location>
        <position position="192"/>
    </location>
</feature>
<evidence type="ECO:0000256" key="12">
    <source>
        <dbReference type="ARBA" id="ARBA00069372"/>
    </source>
</evidence>
<keyword evidence="8 14" id="KW-0594">Phospholipid biosynthesis</keyword>
<evidence type="ECO:0000259" key="19">
    <source>
        <dbReference type="Pfam" id="PF01210"/>
    </source>
</evidence>
<comment type="catalytic activity">
    <reaction evidence="14">
        <text>sn-glycerol 3-phosphate + NAD(+) = dihydroxyacetone phosphate + NADH + H(+)</text>
        <dbReference type="Rhea" id="RHEA:11092"/>
        <dbReference type="ChEBI" id="CHEBI:15378"/>
        <dbReference type="ChEBI" id="CHEBI:57540"/>
        <dbReference type="ChEBI" id="CHEBI:57597"/>
        <dbReference type="ChEBI" id="CHEBI:57642"/>
        <dbReference type="ChEBI" id="CHEBI:57945"/>
        <dbReference type="EC" id="1.1.1.94"/>
    </reaction>
</comment>
<dbReference type="PANTHER" id="PTHR11728:SF1">
    <property type="entry name" value="GLYCEROL-3-PHOSPHATE DEHYDROGENASE [NAD(+)] 2, CHLOROPLASTIC"/>
    <property type="match status" value="1"/>
</dbReference>
<evidence type="ECO:0000256" key="10">
    <source>
        <dbReference type="ARBA" id="ARBA00052716"/>
    </source>
</evidence>
<evidence type="ECO:0000256" key="11">
    <source>
        <dbReference type="ARBA" id="ARBA00066687"/>
    </source>
</evidence>
<dbReference type="GO" id="GO:0006650">
    <property type="term" value="P:glycerophospholipid metabolic process"/>
    <property type="evidence" value="ECO:0007669"/>
    <property type="project" value="UniProtKB-UniRule"/>
</dbReference>
<evidence type="ECO:0000256" key="17">
    <source>
        <dbReference type="PIRSR" id="PIRSR000114-3"/>
    </source>
</evidence>
<keyword evidence="22" id="KW-1185">Reference proteome</keyword>
<dbReference type="InterPro" id="IPR006168">
    <property type="entry name" value="G3P_DH_NAD-dep"/>
</dbReference>
<evidence type="ECO:0000256" key="3">
    <source>
        <dbReference type="ARBA" id="ARBA00022741"/>
    </source>
</evidence>
<comment type="caution">
    <text evidence="14">Lacks conserved residue(s) required for the propagation of feature annotation.</text>
</comment>
<dbReference type="NCBIfam" id="NF000942">
    <property type="entry name" value="PRK00094.1-4"/>
    <property type="match status" value="1"/>
</dbReference>
<feature type="binding site" evidence="14">
    <location>
        <position position="141"/>
    </location>
    <ligand>
        <name>NADPH</name>
        <dbReference type="ChEBI" id="CHEBI:57783"/>
    </ligand>
</feature>
<organism evidence="21 22">
    <name type="scientific">Hyphomonas hirschiana VP5</name>
    <dbReference type="NCBI Taxonomy" id="1280951"/>
    <lineage>
        <taxon>Bacteria</taxon>
        <taxon>Pseudomonadati</taxon>
        <taxon>Pseudomonadota</taxon>
        <taxon>Alphaproteobacteria</taxon>
        <taxon>Hyphomonadales</taxon>
        <taxon>Hyphomonadaceae</taxon>
        <taxon>Hyphomonas</taxon>
    </lineage>
</organism>
<keyword evidence="4 14" id="KW-0521">NADP</keyword>
<dbReference type="GO" id="GO:0141152">
    <property type="term" value="F:glycerol-3-phosphate dehydrogenase (NAD+) activity"/>
    <property type="evidence" value="ECO:0007669"/>
    <property type="project" value="RHEA"/>
</dbReference>
<feature type="binding site" evidence="17">
    <location>
        <begin position="12"/>
        <end position="17"/>
    </location>
    <ligand>
        <name>NAD(+)</name>
        <dbReference type="ChEBI" id="CHEBI:57540"/>
    </ligand>
</feature>
<dbReference type="NCBIfam" id="NF000940">
    <property type="entry name" value="PRK00094.1-2"/>
    <property type="match status" value="1"/>
</dbReference>
<evidence type="ECO:0000256" key="4">
    <source>
        <dbReference type="ARBA" id="ARBA00022857"/>
    </source>
</evidence>
<evidence type="ECO:0000259" key="20">
    <source>
        <dbReference type="Pfam" id="PF07479"/>
    </source>
</evidence>
<evidence type="ECO:0000313" key="22">
    <source>
        <dbReference type="Proteomes" id="UP000025061"/>
    </source>
</evidence>
<evidence type="ECO:0000256" key="8">
    <source>
        <dbReference type="ARBA" id="ARBA00023209"/>
    </source>
</evidence>
<dbReference type="GO" id="GO:0008654">
    <property type="term" value="P:phospholipid biosynthetic process"/>
    <property type="evidence" value="ECO:0007669"/>
    <property type="project" value="UniProtKB-KW"/>
</dbReference>
<evidence type="ECO:0000256" key="14">
    <source>
        <dbReference type="HAMAP-Rule" id="MF_00394"/>
    </source>
</evidence>
<comment type="catalytic activity">
    <reaction evidence="10">
        <text>sn-glycerol 3-phosphate + NADP(+) = dihydroxyacetone phosphate + NADPH + H(+)</text>
        <dbReference type="Rhea" id="RHEA:11096"/>
        <dbReference type="ChEBI" id="CHEBI:15378"/>
        <dbReference type="ChEBI" id="CHEBI:57597"/>
        <dbReference type="ChEBI" id="CHEBI:57642"/>
        <dbReference type="ChEBI" id="CHEBI:57783"/>
        <dbReference type="ChEBI" id="CHEBI:58349"/>
        <dbReference type="EC" id="1.1.1.94"/>
    </reaction>
    <physiologicalReaction direction="right-to-left" evidence="10">
        <dbReference type="Rhea" id="RHEA:11098"/>
    </physiologicalReaction>
</comment>
<comment type="function">
    <text evidence="14">Catalyzes the reduction of the glycolytic intermediate dihydroxyacetone phosphate (DHAP) to sn-glycerol 3-phosphate (G3P), the key precursor for phospholipid synthesis.</text>
</comment>
<dbReference type="Pfam" id="PF07479">
    <property type="entry name" value="NAD_Gly3P_dh_C"/>
    <property type="match status" value="1"/>
</dbReference>
<dbReference type="GO" id="GO:0005975">
    <property type="term" value="P:carbohydrate metabolic process"/>
    <property type="evidence" value="ECO:0007669"/>
    <property type="project" value="InterPro"/>
</dbReference>
<dbReference type="HAMAP" id="MF_00394">
    <property type="entry name" value="NAD_Glyc3P_dehydrog"/>
    <property type="match status" value="1"/>
</dbReference>
<dbReference type="FunFam" id="1.10.1040.10:FF:000001">
    <property type="entry name" value="Glycerol-3-phosphate dehydrogenase [NAD(P)+]"/>
    <property type="match status" value="1"/>
</dbReference>
<keyword evidence="6 14" id="KW-0520">NAD</keyword>
<protein>
    <recommendedName>
        <fullName evidence="12 14">Glycerol-3-phosphate dehydrogenase [NAD(P)+]</fullName>
        <ecNumber evidence="11 14">1.1.1.94</ecNumber>
    </recommendedName>
    <alternativeName>
        <fullName evidence="14">NAD(P)(+)-dependent glycerol-3-phosphate dehydrogenase</fullName>
    </alternativeName>
    <alternativeName>
        <fullName evidence="13 14">NAD(P)H-dependent dihydroxyacetone-phosphate reductase</fullName>
    </alternativeName>
</protein>
<dbReference type="OrthoDB" id="9812273at2"/>
<dbReference type="GO" id="GO:0046167">
    <property type="term" value="P:glycerol-3-phosphate biosynthetic process"/>
    <property type="evidence" value="ECO:0007669"/>
    <property type="project" value="UniProtKB-UniRule"/>
</dbReference>
<evidence type="ECO:0000313" key="21">
    <source>
        <dbReference type="EMBL" id="KCZ96085.1"/>
    </source>
</evidence>
<feature type="domain" description="Glycerol-3-phosphate dehydrogenase NAD-dependent C-terminal" evidence="20">
    <location>
        <begin position="181"/>
        <end position="321"/>
    </location>
</feature>
<dbReference type="SUPFAM" id="SSF48179">
    <property type="entry name" value="6-phosphogluconate dehydrogenase C-terminal domain-like"/>
    <property type="match status" value="1"/>
</dbReference>
<comment type="subcellular location">
    <subcellularLocation>
        <location evidence="14">Cytoplasm</location>
    </subcellularLocation>
</comment>
<evidence type="ECO:0000256" key="18">
    <source>
        <dbReference type="RuleBase" id="RU000437"/>
    </source>
</evidence>
<feature type="binding site" evidence="14">
    <location>
        <position position="256"/>
    </location>
    <ligand>
        <name>NADPH</name>
        <dbReference type="ChEBI" id="CHEBI:57783"/>
    </ligand>
</feature>
<dbReference type="InterPro" id="IPR036291">
    <property type="entry name" value="NAD(P)-bd_dom_sf"/>
</dbReference>
<dbReference type="Gene3D" id="1.10.1040.10">
    <property type="entry name" value="N-(1-d-carboxylethyl)-l-norvaline Dehydrogenase, domain 2"/>
    <property type="match status" value="1"/>
</dbReference>
<feature type="binding site" evidence="16">
    <location>
        <position position="109"/>
    </location>
    <ligand>
        <name>substrate</name>
    </ligand>
</feature>
<feature type="binding site" evidence="14">
    <location>
        <position position="192"/>
    </location>
    <ligand>
        <name>sn-glycerol 3-phosphate</name>
        <dbReference type="ChEBI" id="CHEBI:57597"/>
    </ligand>
</feature>
<keyword evidence="2 14" id="KW-0444">Lipid biosynthesis</keyword>
<dbReference type="EC" id="1.1.1.94" evidence="11 14"/>
<keyword evidence="7 14" id="KW-0443">Lipid metabolism</keyword>
<dbReference type="Pfam" id="PF01210">
    <property type="entry name" value="NAD_Gly3P_dh_N"/>
    <property type="match status" value="1"/>
</dbReference>
<feature type="binding site" evidence="14">
    <location>
        <position position="16"/>
    </location>
    <ligand>
        <name>NADPH</name>
        <dbReference type="ChEBI" id="CHEBI:57783"/>
    </ligand>
</feature>
<evidence type="ECO:0000256" key="5">
    <source>
        <dbReference type="ARBA" id="ARBA00023002"/>
    </source>
</evidence>
<keyword evidence="9 14" id="KW-1208">Phospholipid metabolism</keyword>
<feature type="binding site" evidence="14">
    <location>
        <position position="109"/>
    </location>
    <ligand>
        <name>sn-glycerol 3-phosphate</name>
        <dbReference type="ChEBI" id="CHEBI:57597"/>
    </ligand>
</feature>
<feature type="binding site" evidence="17">
    <location>
        <position position="141"/>
    </location>
    <ligand>
        <name>NAD(+)</name>
        <dbReference type="ChEBI" id="CHEBI:57540"/>
    </ligand>
</feature>
<dbReference type="EMBL" id="ARYI01000001">
    <property type="protein sequence ID" value="KCZ96085.1"/>
    <property type="molecule type" value="Genomic_DNA"/>
</dbReference>
<feature type="binding site" evidence="14">
    <location>
        <position position="280"/>
    </location>
    <ligand>
        <name>NADPH</name>
        <dbReference type="ChEBI" id="CHEBI:57783"/>
    </ligand>
</feature>
<dbReference type="InterPro" id="IPR013328">
    <property type="entry name" value="6PGD_dom2"/>
</dbReference>
<gene>
    <name evidence="14 21" type="primary">gpsA</name>
    <name evidence="21" type="ORF">HHI_00360</name>
</gene>
<feature type="binding site" evidence="14">
    <location>
        <position position="257"/>
    </location>
    <ligand>
        <name>sn-glycerol 3-phosphate</name>
        <dbReference type="ChEBI" id="CHEBI:57597"/>
    </ligand>
</feature>
<evidence type="ECO:0000256" key="7">
    <source>
        <dbReference type="ARBA" id="ARBA00023098"/>
    </source>
</evidence>
<feature type="binding site" evidence="16">
    <location>
        <begin position="256"/>
        <end position="257"/>
    </location>
    <ligand>
        <name>substrate</name>
    </ligand>
</feature>
<dbReference type="Gene3D" id="3.40.50.720">
    <property type="entry name" value="NAD(P)-binding Rossmann-like Domain"/>
    <property type="match status" value="1"/>
</dbReference>
<dbReference type="FunFam" id="3.40.50.720:FF:000019">
    <property type="entry name" value="Glycerol-3-phosphate dehydrogenase [NAD(P)+]"/>
    <property type="match status" value="1"/>
</dbReference>
<dbReference type="AlphaFoldDB" id="A0A059FZP0"/>
<comment type="similarity">
    <text evidence="1 14 18">Belongs to the NAD-dependent glycerol-3-phosphate dehydrogenase family.</text>
</comment>
<dbReference type="GO" id="GO:0051287">
    <property type="term" value="F:NAD binding"/>
    <property type="evidence" value="ECO:0007669"/>
    <property type="project" value="InterPro"/>
</dbReference>
<sequence length="336" mass="34803">MTQHFKTFGVIGAGAWGTAIAQMLAREGQTVHLWALEPEVAAAINTARENTAFLKGVPLKPEIRATNKLEDLGLADAIFAVAPAQHTRTTLRALRASLRPGTPVVLCSKGIELATGEFMTQVLKDELPEAIPAVMSGPSFAIDVAKGLPTAVTLAIEDTRLGTELIQAISTPTFRPYLGTDLLGAEVGGSVKNVLAIACGIALGKGLGRSAHAALIARGYAEMTRLALTLGAEAETLTGLSGLGDLVLTCSSETSRNMSLGLALGKGETLASILAARNAVTEGVATAPVLRRLARSQGIEMPICEAVAAVIEGEITVDDAITALLMRPVKAEAVKP</sequence>
<dbReference type="PROSITE" id="PS00957">
    <property type="entry name" value="NAD_G3PDH"/>
    <property type="match status" value="1"/>
</dbReference>
<evidence type="ECO:0000256" key="9">
    <source>
        <dbReference type="ARBA" id="ARBA00023264"/>
    </source>
</evidence>
<dbReference type="PRINTS" id="PR00077">
    <property type="entry name" value="GPDHDRGNASE"/>
</dbReference>
<comment type="caution">
    <text evidence="21">The sequence shown here is derived from an EMBL/GenBank/DDBJ whole genome shotgun (WGS) entry which is preliminary data.</text>
</comment>
<dbReference type="SUPFAM" id="SSF51735">
    <property type="entry name" value="NAD(P)-binding Rossmann-fold domains"/>
    <property type="match status" value="1"/>
</dbReference>
<evidence type="ECO:0000256" key="2">
    <source>
        <dbReference type="ARBA" id="ARBA00022516"/>
    </source>
</evidence>
<accession>A0A059FZP0</accession>
<feature type="binding site" evidence="14">
    <location>
        <position position="109"/>
    </location>
    <ligand>
        <name>NADPH</name>
        <dbReference type="ChEBI" id="CHEBI:57783"/>
    </ligand>
</feature>
<feature type="binding site" evidence="14">
    <location>
        <position position="255"/>
    </location>
    <ligand>
        <name>sn-glycerol 3-phosphate</name>
        <dbReference type="ChEBI" id="CHEBI:57597"/>
    </ligand>
</feature>
<evidence type="ECO:0000256" key="1">
    <source>
        <dbReference type="ARBA" id="ARBA00011009"/>
    </source>
</evidence>
<dbReference type="SMR" id="A0A059FZP0"/>
<dbReference type="GO" id="GO:0005829">
    <property type="term" value="C:cytosol"/>
    <property type="evidence" value="ECO:0007669"/>
    <property type="project" value="TreeGrafter"/>
</dbReference>
<dbReference type="InterPro" id="IPR011128">
    <property type="entry name" value="G3P_DH_NAD-dep_N"/>
</dbReference>
<comment type="pathway">
    <text evidence="14">Membrane lipid metabolism; glycerophospholipid metabolism.</text>
</comment>
<feature type="binding site" evidence="17">
    <location>
        <position position="256"/>
    </location>
    <ligand>
        <name>NAD(+)</name>
        <dbReference type="ChEBI" id="CHEBI:57540"/>
    </ligand>
</feature>
<feature type="binding site" evidence="14">
    <location>
        <position position="137"/>
    </location>
    <ligand>
        <name>sn-glycerol 3-phosphate</name>
        <dbReference type="ChEBI" id="CHEBI:57597"/>
    </ligand>
</feature>
<dbReference type="UniPathway" id="UPA00940"/>
<dbReference type="InterPro" id="IPR006109">
    <property type="entry name" value="G3P_DH_NAD-dep_C"/>
</dbReference>
<evidence type="ECO:0000256" key="15">
    <source>
        <dbReference type="PIRSR" id="PIRSR000114-1"/>
    </source>
</evidence>
<dbReference type="Proteomes" id="UP000025061">
    <property type="component" value="Unassembled WGS sequence"/>
</dbReference>
<dbReference type="PATRIC" id="fig|1280951.3.peg.73"/>
<keyword evidence="14" id="KW-0963">Cytoplasm</keyword>
<dbReference type="InterPro" id="IPR008927">
    <property type="entry name" value="6-PGluconate_DH-like_C_sf"/>
</dbReference>
<evidence type="ECO:0000256" key="16">
    <source>
        <dbReference type="PIRSR" id="PIRSR000114-2"/>
    </source>
</evidence>
<keyword evidence="5 14" id="KW-0560">Oxidoreductase</keyword>
<feature type="binding site" evidence="14">
    <location>
        <position position="256"/>
    </location>
    <ligand>
        <name>sn-glycerol 3-phosphate</name>
        <dbReference type="ChEBI" id="CHEBI:57597"/>
    </ligand>
</feature>
<evidence type="ECO:0000256" key="6">
    <source>
        <dbReference type="ARBA" id="ARBA00023027"/>
    </source>
</evidence>
<dbReference type="PIRSF" id="PIRSF000114">
    <property type="entry name" value="Glycerol-3-P_dh"/>
    <property type="match status" value="1"/>
</dbReference>
<feature type="domain" description="Glycerol-3-phosphate dehydrogenase NAD-dependent N-terminal" evidence="19">
    <location>
        <begin position="9"/>
        <end position="160"/>
    </location>
</feature>
<dbReference type="GO" id="GO:0141153">
    <property type="term" value="F:glycerol-3-phosphate dehydrogenase (NADP+) activity"/>
    <property type="evidence" value="ECO:0007669"/>
    <property type="project" value="RHEA"/>
</dbReference>